<reference evidence="2" key="2">
    <citation type="submission" date="2020-05" db="UniProtKB">
        <authorList>
            <consortium name="EnsemblMetazoa"/>
        </authorList>
    </citation>
    <scope>IDENTIFICATION</scope>
</reference>
<proteinExistence type="predicted"/>
<evidence type="ECO:0000313" key="3">
    <source>
        <dbReference type="Proteomes" id="UP000030765"/>
    </source>
</evidence>
<accession>A0A084WCE1</accession>
<keyword evidence="3" id="KW-1185">Reference proteome</keyword>
<dbReference type="EMBL" id="KE525335">
    <property type="protein sequence ID" value="KFB47885.1"/>
    <property type="molecule type" value="Genomic_DNA"/>
</dbReference>
<sequence>MGIADSTPGFAMEKRPPSGRAIVKFMIQKLIIISKDSTPGTALGFIVIRFTFWGPLPARGQDVREDGLVATNRNDSLEISARTGRHEK</sequence>
<dbReference type="Proteomes" id="UP000030765">
    <property type="component" value="Unassembled WGS sequence"/>
</dbReference>
<dbReference type="VEuPathDB" id="VectorBase:ASIC015941"/>
<evidence type="ECO:0000313" key="2">
    <source>
        <dbReference type="EnsemblMetazoa" id="ASIC015941-PA"/>
    </source>
</evidence>
<gene>
    <name evidence="1" type="ORF">ZHAS_00015941</name>
</gene>
<dbReference type="EMBL" id="ATLV01022660">
    <property type="status" value="NOT_ANNOTATED_CDS"/>
    <property type="molecule type" value="Genomic_DNA"/>
</dbReference>
<protein>
    <submittedName>
        <fullName evidence="1 2">Uncharacterized protein</fullName>
    </submittedName>
</protein>
<reference evidence="1 3" key="1">
    <citation type="journal article" date="2014" name="BMC Genomics">
        <title>Genome sequence of Anopheles sinensis provides insight into genetics basis of mosquito competence for malaria parasites.</title>
        <authorList>
            <person name="Zhou D."/>
            <person name="Zhang D."/>
            <person name="Ding G."/>
            <person name="Shi L."/>
            <person name="Hou Q."/>
            <person name="Ye Y."/>
            <person name="Xu Y."/>
            <person name="Zhou H."/>
            <person name="Xiong C."/>
            <person name="Li S."/>
            <person name="Yu J."/>
            <person name="Hong S."/>
            <person name="Yu X."/>
            <person name="Zou P."/>
            <person name="Chen C."/>
            <person name="Chang X."/>
            <person name="Wang W."/>
            <person name="Lv Y."/>
            <person name="Sun Y."/>
            <person name="Ma L."/>
            <person name="Shen B."/>
            <person name="Zhu C."/>
        </authorList>
    </citation>
    <scope>NUCLEOTIDE SEQUENCE [LARGE SCALE GENOMIC DNA]</scope>
</reference>
<dbReference type="EnsemblMetazoa" id="ASIC015941-RA">
    <property type="protein sequence ID" value="ASIC015941-PA"/>
    <property type="gene ID" value="ASIC015941"/>
</dbReference>
<dbReference type="AlphaFoldDB" id="A0A084WCE1"/>
<organism evidence="1">
    <name type="scientific">Anopheles sinensis</name>
    <name type="common">Mosquito</name>
    <dbReference type="NCBI Taxonomy" id="74873"/>
    <lineage>
        <taxon>Eukaryota</taxon>
        <taxon>Metazoa</taxon>
        <taxon>Ecdysozoa</taxon>
        <taxon>Arthropoda</taxon>
        <taxon>Hexapoda</taxon>
        <taxon>Insecta</taxon>
        <taxon>Pterygota</taxon>
        <taxon>Neoptera</taxon>
        <taxon>Endopterygota</taxon>
        <taxon>Diptera</taxon>
        <taxon>Nematocera</taxon>
        <taxon>Culicoidea</taxon>
        <taxon>Culicidae</taxon>
        <taxon>Anophelinae</taxon>
        <taxon>Anopheles</taxon>
    </lineage>
</organism>
<name>A0A084WCE1_ANOSI</name>
<evidence type="ECO:0000313" key="1">
    <source>
        <dbReference type="EMBL" id="KFB47885.1"/>
    </source>
</evidence>